<name>A0A2T2NDR1_CORCC</name>
<evidence type="ECO:0000256" key="1">
    <source>
        <dbReference type="SAM" id="MobiDB-lite"/>
    </source>
</evidence>
<proteinExistence type="predicted"/>
<accession>A0A2T2NDR1</accession>
<evidence type="ECO:0000313" key="2">
    <source>
        <dbReference type="EMBL" id="PSN63567.1"/>
    </source>
</evidence>
<keyword evidence="3" id="KW-1185">Reference proteome</keyword>
<sequence>MASGMVWDHFRIGENLEISAELVCSCGIFPQPELSTTSTPRQQPIAPGDPTPRTSPALHTGQWIHCWMCGRLSRLAVRDWSMDIHEGVHANRNFR</sequence>
<gene>
    <name evidence="2" type="ORF">BS50DRAFT_84008</name>
</gene>
<protein>
    <submittedName>
        <fullName evidence="2">Uncharacterized protein</fullName>
    </submittedName>
</protein>
<dbReference type="AlphaFoldDB" id="A0A2T2NDR1"/>
<dbReference type="EMBL" id="KZ678139">
    <property type="protein sequence ID" value="PSN63567.1"/>
    <property type="molecule type" value="Genomic_DNA"/>
</dbReference>
<feature type="region of interest" description="Disordered" evidence="1">
    <location>
        <begin position="33"/>
        <end position="57"/>
    </location>
</feature>
<feature type="compositionally biased region" description="Polar residues" evidence="1">
    <location>
        <begin position="33"/>
        <end position="42"/>
    </location>
</feature>
<evidence type="ECO:0000313" key="3">
    <source>
        <dbReference type="Proteomes" id="UP000240883"/>
    </source>
</evidence>
<dbReference type="Proteomes" id="UP000240883">
    <property type="component" value="Unassembled WGS sequence"/>
</dbReference>
<organism evidence="2 3">
    <name type="scientific">Corynespora cassiicola Philippines</name>
    <dbReference type="NCBI Taxonomy" id="1448308"/>
    <lineage>
        <taxon>Eukaryota</taxon>
        <taxon>Fungi</taxon>
        <taxon>Dikarya</taxon>
        <taxon>Ascomycota</taxon>
        <taxon>Pezizomycotina</taxon>
        <taxon>Dothideomycetes</taxon>
        <taxon>Pleosporomycetidae</taxon>
        <taxon>Pleosporales</taxon>
        <taxon>Corynesporascaceae</taxon>
        <taxon>Corynespora</taxon>
    </lineage>
</organism>
<reference evidence="2 3" key="1">
    <citation type="journal article" date="2018" name="Front. Microbiol.">
        <title>Genome-Wide Analysis of Corynespora cassiicola Leaf Fall Disease Putative Effectors.</title>
        <authorList>
            <person name="Lopez D."/>
            <person name="Ribeiro S."/>
            <person name="Label P."/>
            <person name="Fumanal B."/>
            <person name="Venisse J.S."/>
            <person name="Kohler A."/>
            <person name="de Oliveira R.R."/>
            <person name="Labutti K."/>
            <person name="Lipzen A."/>
            <person name="Lail K."/>
            <person name="Bauer D."/>
            <person name="Ohm R.A."/>
            <person name="Barry K.W."/>
            <person name="Spatafora J."/>
            <person name="Grigoriev I.V."/>
            <person name="Martin F.M."/>
            <person name="Pujade-Renaud V."/>
        </authorList>
    </citation>
    <scope>NUCLEOTIDE SEQUENCE [LARGE SCALE GENOMIC DNA]</scope>
    <source>
        <strain evidence="2 3">Philippines</strain>
    </source>
</reference>